<dbReference type="Pfam" id="PF03734">
    <property type="entry name" value="YkuD"/>
    <property type="match status" value="1"/>
</dbReference>
<keyword evidence="5 7" id="KW-0573">Peptidoglycan synthesis</keyword>
<comment type="caution">
    <text evidence="10">The sequence shown here is derived from an EMBL/GenBank/DDBJ whole genome shotgun (WGS) entry which is preliminary data.</text>
</comment>
<dbReference type="PIRSF" id="PIRSF029342">
    <property type="entry name" value="UCP029342_ErfK/YbiS/YcfS/YnhG"/>
    <property type="match status" value="1"/>
</dbReference>
<dbReference type="Proteomes" id="UP001202827">
    <property type="component" value="Unassembled WGS sequence"/>
</dbReference>
<evidence type="ECO:0000256" key="6">
    <source>
        <dbReference type="ARBA" id="ARBA00023316"/>
    </source>
</evidence>
<keyword evidence="4 7" id="KW-0133">Cell shape</keyword>
<dbReference type="PANTHER" id="PTHR30582">
    <property type="entry name" value="L,D-TRANSPEPTIDASE"/>
    <property type="match status" value="1"/>
</dbReference>
<sequence length="447" mass="48667">MLRSLVFGLGLLSATMLSHGAFAAGGRTLQIVVSKDKQSMVVYDGDQVVTKTRVSTGKAGHTTPSGIFSILEKRKYHESNIYSNAPMPWMQRLTWSGIALHEGVVPNYPASHGCIRMPGAFAKSLFDMTERGAHVIVSDAPVAPERIESANLFMPRKPLPKGPLLTDVELRAQAIDVSKKAEVAMNMRPENPTFSHPADKPELEAETDGPPLRILITRRGDREMLIDVQHLLQEMGFDTGGSDGYLGPLTRSAIDGFKRWKGVPAGGGLLSAQFIDSLYEAAGKEKPPAGQIMVRRNFQPMFEAPVGIKNPEIALGTHFFAVDKIDRSAESAEWTAVSLPHALSDATKKRLGITVEDQSTAAQIWERIDIPADVREQIESMMTDGTSVTINDEGIGPETGKGTDFVTLTKSSARAVNAVATKEPGVRKVQPVRQSRQEVRRGMIGLY</sequence>
<protein>
    <submittedName>
        <fullName evidence="10">L,D-transpeptidase family protein</fullName>
    </submittedName>
</protein>
<feature type="active site" description="Nucleophile" evidence="7">
    <location>
        <position position="114"/>
    </location>
</feature>
<reference evidence="10 11" key="1">
    <citation type="submission" date="2022-04" db="EMBL/GenBank/DDBJ databases">
        <title>Rhizobium coralii sp. nov., isolated from coral Turbinaria peltata.</title>
        <authorList>
            <person name="Sun H."/>
        </authorList>
    </citation>
    <scope>NUCLEOTIDE SEQUENCE [LARGE SCALE GENOMIC DNA]</scope>
    <source>
        <strain evidence="10 11">NTR19</strain>
    </source>
</reference>
<feature type="domain" description="L,D-TPase catalytic" evidence="9">
    <location>
        <begin position="29"/>
        <end position="138"/>
    </location>
</feature>
<dbReference type="InterPro" id="IPR016915">
    <property type="entry name" value="UCP029342"/>
</dbReference>
<dbReference type="NCBIfam" id="NF004786">
    <property type="entry name" value="PRK06132.1-3"/>
    <property type="match status" value="1"/>
</dbReference>
<evidence type="ECO:0000256" key="8">
    <source>
        <dbReference type="SAM" id="SignalP"/>
    </source>
</evidence>
<evidence type="ECO:0000259" key="9">
    <source>
        <dbReference type="PROSITE" id="PS52029"/>
    </source>
</evidence>
<keyword evidence="11" id="KW-1185">Reference proteome</keyword>
<dbReference type="RefSeq" id="WP_248684834.1">
    <property type="nucleotide sequence ID" value="NZ_JALPRY010000032.1"/>
</dbReference>
<keyword evidence="3" id="KW-0808">Transferase</keyword>
<evidence type="ECO:0000256" key="3">
    <source>
        <dbReference type="ARBA" id="ARBA00022679"/>
    </source>
</evidence>
<evidence type="ECO:0000256" key="1">
    <source>
        <dbReference type="ARBA" id="ARBA00004752"/>
    </source>
</evidence>
<dbReference type="InterPro" id="IPR036365">
    <property type="entry name" value="PGBD-like_sf"/>
</dbReference>
<accession>A0ABT0IXC6</accession>
<dbReference type="InterPro" id="IPR038063">
    <property type="entry name" value="Transpep_catalytic_dom"/>
</dbReference>
<proteinExistence type="inferred from homology"/>
<keyword evidence="8" id="KW-0732">Signal</keyword>
<evidence type="ECO:0000256" key="5">
    <source>
        <dbReference type="ARBA" id="ARBA00022984"/>
    </source>
</evidence>
<dbReference type="PROSITE" id="PS52029">
    <property type="entry name" value="LD_TPASE"/>
    <property type="match status" value="1"/>
</dbReference>
<comment type="pathway">
    <text evidence="1 7">Cell wall biogenesis; peptidoglycan biosynthesis.</text>
</comment>
<feature type="active site" description="Proton donor/acceptor" evidence="7">
    <location>
        <position position="101"/>
    </location>
</feature>
<name>A0ABT0IXC6_9HYPH</name>
<dbReference type="InterPro" id="IPR005490">
    <property type="entry name" value="LD_TPept_cat_dom"/>
</dbReference>
<dbReference type="InterPro" id="IPR036366">
    <property type="entry name" value="PGBDSf"/>
</dbReference>
<dbReference type="PANTHER" id="PTHR30582:SF2">
    <property type="entry name" value="L,D-TRANSPEPTIDASE YCIB-RELATED"/>
    <property type="match status" value="1"/>
</dbReference>
<dbReference type="NCBIfam" id="NF004785">
    <property type="entry name" value="PRK06132.1-2"/>
    <property type="match status" value="1"/>
</dbReference>
<evidence type="ECO:0000313" key="11">
    <source>
        <dbReference type="Proteomes" id="UP001202827"/>
    </source>
</evidence>
<dbReference type="Gene3D" id="2.40.440.10">
    <property type="entry name" value="L,D-transpeptidase catalytic domain-like"/>
    <property type="match status" value="1"/>
</dbReference>
<dbReference type="CDD" id="cd16913">
    <property type="entry name" value="YkuD_like"/>
    <property type="match status" value="1"/>
</dbReference>
<dbReference type="InterPro" id="IPR050979">
    <property type="entry name" value="LD-transpeptidase"/>
</dbReference>
<dbReference type="Gene3D" id="1.10.101.10">
    <property type="entry name" value="PGBD-like superfamily/PGBD"/>
    <property type="match status" value="1"/>
</dbReference>
<dbReference type="EMBL" id="JALPRY010000032">
    <property type="protein sequence ID" value="MCK8782533.1"/>
    <property type="molecule type" value="Genomic_DNA"/>
</dbReference>
<evidence type="ECO:0000256" key="2">
    <source>
        <dbReference type="ARBA" id="ARBA00005992"/>
    </source>
</evidence>
<gene>
    <name evidence="10" type="ORF">M0654_21415</name>
</gene>
<organism evidence="10 11">
    <name type="scientific">Neorhizobium turbinariae</name>
    <dbReference type="NCBI Taxonomy" id="2937795"/>
    <lineage>
        <taxon>Bacteria</taxon>
        <taxon>Pseudomonadati</taxon>
        <taxon>Pseudomonadota</taxon>
        <taxon>Alphaproteobacteria</taxon>
        <taxon>Hyphomicrobiales</taxon>
        <taxon>Rhizobiaceae</taxon>
        <taxon>Rhizobium/Agrobacterium group</taxon>
        <taxon>Neorhizobium</taxon>
    </lineage>
</organism>
<feature type="chain" id="PRO_5047135424" evidence="8">
    <location>
        <begin position="24"/>
        <end position="447"/>
    </location>
</feature>
<keyword evidence="6 7" id="KW-0961">Cell wall biogenesis/degradation</keyword>
<evidence type="ECO:0000256" key="7">
    <source>
        <dbReference type="PROSITE-ProRule" id="PRU01373"/>
    </source>
</evidence>
<dbReference type="SUPFAM" id="SSF47090">
    <property type="entry name" value="PGBD-like"/>
    <property type="match status" value="1"/>
</dbReference>
<evidence type="ECO:0000256" key="4">
    <source>
        <dbReference type="ARBA" id="ARBA00022960"/>
    </source>
</evidence>
<evidence type="ECO:0000313" key="10">
    <source>
        <dbReference type="EMBL" id="MCK8782533.1"/>
    </source>
</evidence>
<feature type="signal peptide" evidence="8">
    <location>
        <begin position="1"/>
        <end position="23"/>
    </location>
</feature>
<dbReference type="SUPFAM" id="SSF141523">
    <property type="entry name" value="L,D-transpeptidase catalytic domain-like"/>
    <property type="match status" value="1"/>
</dbReference>
<comment type="similarity">
    <text evidence="2">Belongs to the YkuD family.</text>
</comment>